<organism evidence="2 3">
    <name type="scientific">Pseudonocardia kunmingensis</name>
    <dbReference type="NCBI Taxonomy" id="630975"/>
    <lineage>
        <taxon>Bacteria</taxon>
        <taxon>Bacillati</taxon>
        <taxon>Actinomycetota</taxon>
        <taxon>Actinomycetes</taxon>
        <taxon>Pseudonocardiales</taxon>
        <taxon>Pseudonocardiaceae</taxon>
        <taxon>Pseudonocardia</taxon>
    </lineage>
</organism>
<dbReference type="SUPFAM" id="SSF47413">
    <property type="entry name" value="lambda repressor-like DNA-binding domains"/>
    <property type="match status" value="1"/>
</dbReference>
<gene>
    <name evidence="2" type="ORF">FB558_6748</name>
</gene>
<dbReference type="GO" id="GO:0003677">
    <property type="term" value="F:DNA binding"/>
    <property type="evidence" value="ECO:0007669"/>
    <property type="project" value="InterPro"/>
</dbReference>
<comment type="caution">
    <text evidence="2">The sequence shown here is derived from an EMBL/GenBank/DDBJ whole genome shotgun (WGS) entry which is preliminary data.</text>
</comment>
<evidence type="ECO:0000313" key="3">
    <source>
        <dbReference type="Proteomes" id="UP000315677"/>
    </source>
</evidence>
<reference evidence="2 3" key="1">
    <citation type="submission" date="2019-06" db="EMBL/GenBank/DDBJ databases">
        <title>Sequencing the genomes of 1000 actinobacteria strains.</title>
        <authorList>
            <person name="Klenk H.-P."/>
        </authorList>
    </citation>
    <scope>NUCLEOTIDE SEQUENCE [LARGE SCALE GENOMIC DNA]</scope>
    <source>
        <strain evidence="2 3">DSM 45301</strain>
    </source>
</reference>
<dbReference type="Pfam" id="PF19054">
    <property type="entry name" value="DUF5753"/>
    <property type="match status" value="1"/>
</dbReference>
<dbReference type="InterPro" id="IPR043917">
    <property type="entry name" value="DUF5753"/>
</dbReference>
<proteinExistence type="predicted"/>
<dbReference type="EMBL" id="VFPA01000004">
    <property type="protein sequence ID" value="TQM06490.1"/>
    <property type="molecule type" value="Genomic_DNA"/>
</dbReference>
<dbReference type="CDD" id="cd00093">
    <property type="entry name" value="HTH_XRE"/>
    <property type="match status" value="1"/>
</dbReference>
<keyword evidence="3" id="KW-1185">Reference proteome</keyword>
<protein>
    <submittedName>
        <fullName evidence="2">Helix-turn-helix protein</fullName>
    </submittedName>
</protein>
<dbReference type="Pfam" id="PF13560">
    <property type="entry name" value="HTH_31"/>
    <property type="match status" value="1"/>
</dbReference>
<dbReference type="PROSITE" id="PS50943">
    <property type="entry name" value="HTH_CROC1"/>
    <property type="match status" value="1"/>
</dbReference>
<feature type="domain" description="HTH cro/C1-type" evidence="1">
    <location>
        <begin position="17"/>
        <end position="72"/>
    </location>
</feature>
<sequence>MTAPGPAGPRRRLGAELRRLRVRSGMHLEQVARQVPCSTSKVSRLETGKGVPKPADVRRLMEIYRVESETERDMLMRLVRDGREHGWWEPYTEGIAPERFVLDLSGRYPALESEAVVVRSFDVSVLHGLLQTAEYARAVMRALLPQHSRYEIEQLVELRLMRQQALRRATAPLRYSAVLDEAVLSRLTGGAEVMAAQLGALLDVGELPGVSIRVLPFSAGVHRAHFGRFVILEFDDEVASDVAYAEGPAGDHYLESRSDVDLYKDVFADAAERSLDREASRALIARYASRIAPR</sequence>
<dbReference type="RefSeq" id="WP_170231641.1">
    <property type="nucleotide sequence ID" value="NZ_VFPA01000004.1"/>
</dbReference>
<accession>A0A543DB05</accession>
<dbReference type="InterPro" id="IPR001387">
    <property type="entry name" value="Cro/C1-type_HTH"/>
</dbReference>
<name>A0A543DB05_9PSEU</name>
<dbReference type="AlphaFoldDB" id="A0A543DB05"/>
<dbReference type="SMART" id="SM00530">
    <property type="entry name" value="HTH_XRE"/>
    <property type="match status" value="1"/>
</dbReference>
<evidence type="ECO:0000259" key="1">
    <source>
        <dbReference type="PROSITE" id="PS50943"/>
    </source>
</evidence>
<dbReference type="InterPro" id="IPR010982">
    <property type="entry name" value="Lambda_DNA-bd_dom_sf"/>
</dbReference>
<evidence type="ECO:0000313" key="2">
    <source>
        <dbReference type="EMBL" id="TQM06490.1"/>
    </source>
</evidence>
<dbReference type="Gene3D" id="1.10.260.40">
    <property type="entry name" value="lambda repressor-like DNA-binding domains"/>
    <property type="match status" value="1"/>
</dbReference>
<dbReference type="Proteomes" id="UP000315677">
    <property type="component" value="Unassembled WGS sequence"/>
</dbReference>